<proteinExistence type="predicted"/>
<dbReference type="PROSITE" id="PS50132">
    <property type="entry name" value="RGS"/>
    <property type="match status" value="1"/>
</dbReference>
<dbReference type="Proteomes" id="UP001233999">
    <property type="component" value="Unassembled WGS sequence"/>
</dbReference>
<accession>A0AAD8E607</accession>
<gene>
    <name evidence="2" type="ORF">L9F63_025068</name>
</gene>
<dbReference type="AlphaFoldDB" id="A0AAD8E607"/>
<dbReference type="EMBL" id="JASPKZ010009034">
    <property type="protein sequence ID" value="KAJ9578069.1"/>
    <property type="molecule type" value="Genomic_DNA"/>
</dbReference>
<name>A0AAD8E607_DIPPU</name>
<comment type="caution">
    <text evidence="2">The sequence shown here is derived from an EMBL/GenBank/DDBJ whole genome shotgun (WGS) entry which is preliminary data.</text>
</comment>
<reference evidence="2" key="2">
    <citation type="submission" date="2023-05" db="EMBL/GenBank/DDBJ databases">
        <authorList>
            <person name="Fouks B."/>
        </authorList>
    </citation>
    <scope>NUCLEOTIDE SEQUENCE</scope>
    <source>
        <strain evidence="2">Stay&amp;Tobe</strain>
        <tissue evidence="2">Testes</tissue>
    </source>
</reference>
<feature type="domain" description="RGS" evidence="1">
    <location>
        <begin position="24"/>
        <end position="156"/>
    </location>
</feature>
<dbReference type="SUPFAM" id="SSF48097">
    <property type="entry name" value="Regulator of G-protein signaling, RGS"/>
    <property type="match status" value="1"/>
</dbReference>
<dbReference type="InterPro" id="IPR016137">
    <property type="entry name" value="RGS"/>
</dbReference>
<sequence length="180" mass="21337">MAGCLNLVDQDNISRDCVNRWSENVSSVLKSPTAIRRFLEYLNEEDLDGFALLQFWQKSRELIDDYNKRKPHKYEHLKKLEHKKRLHSGREDWEQTIVRKSQEILEFALEYVNFDEELVILDTAVQSNNVLQIITAFNKVKDRAEDKLQKDGYPEFRAHILKNYGFVNEEGMKKNFNKGK</sequence>
<organism evidence="2 3">
    <name type="scientific">Diploptera punctata</name>
    <name type="common">Pacific beetle cockroach</name>
    <dbReference type="NCBI Taxonomy" id="6984"/>
    <lineage>
        <taxon>Eukaryota</taxon>
        <taxon>Metazoa</taxon>
        <taxon>Ecdysozoa</taxon>
        <taxon>Arthropoda</taxon>
        <taxon>Hexapoda</taxon>
        <taxon>Insecta</taxon>
        <taxon>Pterygota</taxon>
        <taxon>Neoptera</taxon>
        <taxon>Polyneoptera</taxon>
        <taxon>Dictyoptera</taxon>
        <taxon>Blattodea</taxon>
        <taxon>Blaberoidea</taxon>
        <taxon>Blaberidae</taxon>
        <taxon>Diplopterinae</taxon>
        <taxon>Diploptera</taxon>
    </lineage>
</organism>
<dbReference type="InterPro" id="IPR036305">
    <property type="entry name" value="RGS_sf"/>
</dbReference>
<keyword evidence="3" id="KW-1185">Reference proteome</keyword>
<dbReference type="InterPro" id="IPR044926">
    <property type="entry name" value="RGS_subdomain_2"/>
</dbReference>
<dbReference type="Gene3D" id="1.10.167.10">
    <property type="entry name" value="Regulator of G-protein Signalling 4, domain 2"/>
    <property type="match status" value="1"/>
</dbReference>
<protein>
    <recommendedName>
        <fullName evidence="1">RGS domain-containing protein</fullName>
    </recommendedName>
</protein>
<evidence type="ECO:0000259" key="1">
    <source>
        <dbReference type="PROSITE" id="PS50132"/>
    </source>
</evidence>
<evidence type="ECO:0000313" key="2">
    <source>
        <dbReference type="EMBL" id="KAJ9578069.1"/>
    </source>
</evidence>
<evidence type="ECO:0000313" key="3">
    <source>
        <dbReference type="Proteomes" id="UP001233999"/>
    </source>
</evidence>
<reference evidence="2" key="1">
    <citation type="journal article" date="2023" name="IScience">
        <title>Live-bearing cockroach genome reveals convergent evolutionary mechanisms linked to viviparity in insects and beyond.</title>
        <authorList>
            <person name="Fouks B."/>
            <person name="Harrison M.C."/>
            <person name="Mikhailova A.A."/>
            <person name="Marchal E."/>
            <person name="English S."/>
            <person name="Carruthers M."/>
            <person name="Jennings E.C."/>
            <person name="Chiamaka E.L."/>
            <person name="Frigard R.A."/>
            <person name="Pippel M."/>
            <person name="Attardo G.M."/>
            <person name="Benoit J.B."/>
            <person name="Bornberg-Bauer E."/>
            <person name="Tobe S.S."/>
        </authorList>
    </citation>
    <scope>NUCLEOTIDE SEQUENCE</scope>
    <source>
        <strain evidence="2">Stay&amp;Tobe</strain>
    </source>
</reference>